<dbReference type="AlphaFoldDB" id="A0A382RYE6"/>
<accession>A0A382RYE6</accession>
<organism evidence="1">
    <name type="scientific">marine metagenome</name>
    <dbReference type="NCBI Taxonomy" id="408172"/>
    <lineage>
        <taxon>unclassified sequences</taxon>
        <taxon>metagenomes</taxon>
        <taxon>ecological metagenomes</taxon>
    </lineage>
</organism>
<proteinExistence type="predicted"/>
<feature type="non-terminal residue" evidence="1">
    <location>
        <position position="26"/>
    </location>
</feature>
<protein>
    <submittedName>
        <fullName evidence="1">Uncharacterized protein</fullName>
    </submittedName>
</protein>
<reference evidence="1" key="1">
    <citation type="submission" date="2018-05" db="EMBL/GenBank/DDBJ databases">
        <authorList>
            <person name="Lanie J.A."/>
            <person name="Ng W.-L."/>
            <person name="Kazmierczak K.M."/>
            <person name="Andrzejewski T.M."/>
            <person name="Davidsen T.M."/>
            <person name="Wayne K.J."/>
            <person name="Tettelin H."/>
            <person name="Glass J.I."/>
            <person name="Rusch D."/>
            <person name="Podicherti R."/>
            <person name="Tsui H.-C.T."/>
            <person name="Winkler M.E."/>
        </authorList>
    </citation>
    <scope>NUCLEOTIDE SEQUENCE</scope>
</reference>
<sequence length="26" mass="2811">MAGFDLKDLTRRMQGALSVLGDDLMG</sequence>
<evidence type="ECO:0000313" key="1">
    <source>
        <dbReference type="EMBL" id="SVD02706.1"/>
    </source>
</evidence>
<dbReference type="EMBL" id="UINC01125105">
    <property type="protein sequence ID" value="SVD02706.1"/>
    <property type="molecule type" value="Genomic_DNA"/>
</dbReference>
<name>A0A382RYE6_9ZZZZ</name>
<gene>
    <name evidence="1" type="ORF">METZ01_LOCUS355560</name>
</gene>